<protein>
    <submittedName>
        <fullName evidence="1">Uncharacterized protein</fullName>
    </submittedName>
</protein>
<organism evidence="1 2">
    <name type="scientific">Gossypium davidsonii</name>
    <name type="common">Davidson's cotton</name>
    <name type="synonym">Gossypium klotzschianum subsp. davidsonii</name>
    <dbReference type="NCBI Taxonomy" id="34287"/>
    <lineage>
        <taxon>Eukaryota</taxon>
        <taxon>Viridiplantae</taxon>
        <taxon>Streptophyta</taxon>
        <taxon>Embryophyta</taxon>
        <taxon>Tracheophyta</taxon>
        <taxon>Spermatophyta</taxon>
        <taxon>Magnoliopsida</taxon>
        <taxon>eudicotyledons</taxon>
        <taxon>Gunneridae</taxon>
        <taxon>Pentapetalae</taxon>
        <taxon>rosids</taxon>
        <taxon>malvids</taxon>
        <taxon>Malvales</taxon>
        <taxon>Malvaceae</taxon>
        <taxon>Malvoideae</taxon>
        <taxon>Gossypium</taxon>
    </lineage>
</organism>
<accession>A0A7J8SFN3</accession>
<sequence length="56" mass="6251">VPNNKKRNKNGKFWVALSNGRLGTIETSAPNPIKMKFNNEGVKILKILDEKDVPST</sequence>
<dbReference type="InterPro" id="IPR011042">
    <property type="entry name" value="6-blade_b-propeller_TolB-like"/>
</dbReference>
<keyword evidence="2" id="KW-1185">Reference proteome</keyword>
<dbReference type="EMBL" id="JABFAC010000009">
    <property type="protein sequence ID" value="MBA0624312.1"/>
    <property type="molecule type" value="Genomic_DNA"/>
</dbReference>
<evidence type="ECO:0000313" key="2">
    <source>
        <dbReference type="Proteomes" id="UP000593561"/>
    </source>
</evidence>
<gene>
    <name evidence="1" type="ORF">Godav_009696</name>
</gene>
<name>A0A7J8SFN3_GOSDV</name>
<comment type="caution">
    <text evidence="1">The sequence shown here is derived from an EMBL/GenBank/DDBJ whole genome shotgun (WGS) entry which is preliminary data.</text>
</comment>
<dbReference type="AlphaFoldDB" id="A0A7J8SFN3"/>
<proteinExistence type="predicted"/>
<evidence type="ECO:0000313" key="1">
    <source>
        <dbReference type="EMBL" id="MBA0624312.1"/>
    </source>
</evidence>
<dbReference type="Gene3D" id="2.120.10.30">
    <property type="entry name" value="TolB, C-terminal domain"/>
    <property type="match status" value="1"/>
</dbReference>
<reference evidence="1 2" key="1">
    <citation type="journal article" date="2019" name="Genome Biol. Evol.">
        <title>Insights into the evolution of the New World diploid cottons (Gossypium, subgenus Houzingenia) based on genome sequencing.</title>
        <authorList>
            <person name="Grover C.E."/>
            <person name="Arick M.A. 2nd"/>
            <person name="Thrash A."/>
            <person name="Conover J.L."/>
            <person name="Sanders W.S."/>
            <person name="Peterson D.G."/>
            <person name="Frelichowski J.E."/>
            <person name="Scheffler J.A."/>
            <person name="Scheffler B.E."/>
            <person name="Wendel J.F."/>
        </authorList>
    </citation>
    <scope>NUCLEOTIDE SEQUENCE [LARGE SCALE GENOMIC DNA]</scope>
    <source>
        <strain evidence="1">27</strain>
        <tissue evidence="1">Leaf</tissue>
    </source>
</reference>
<feature type="non-terminal residue" evidence="1">
    <location>
        <position position="1"/>
    </location>
</feature>
<dbReference type="Proteomes" id="UP000593561">
    <property type="component" value="Unassembled WGS sequence"/>
</dbReference>